<comment type="function">
    <text evidence="8">Ligates lysine onto the cytidine present at position 34 of the AUA codon-specific tRNA(Ile) that contains the anticodon CAU, in an ATP-dependent manner. Cytidine is converted to lysidine, thus changing the amino acid specificity of the tRNA from methionine to isoleucine.</text>
</comment>
<dbReference type="SUPFAM" id="SSF52402">
    <property type="entry name" value="Adenine nucleotide alpha hydrolases-like"/>
    <property type="match status" value="1"/>
</dbReference>
<dbReference type="EMBL" id="FNVG01000023">
    <property type="protein sequence ID" value="SEG61321.1"/>
    <property type="molecule type" value="Genomic_DNA"/>
</dbReference>
<feature type="binding site" evidence="8">
    <location>
        <begin position="26"/>
        <end position="31"/>
    </location>
    <ligand>
        <name>ATP</name>
        <dbReference type="ChEBI" id="CHEBI:30616"/>
    </ligand>
</feature>
<comment type="subcellular location">
    <subcellularLocation>
        <location evidence="1 8">Cytoplasm</location>
    </subcellularLocation>
</comment>
<protein>
    <recommendedName>
        <fullName evidence="8">tRNA(Ile)-lysidine synthase</fullName>
        <ecNumber evidence="8">6.3.4.19</ecNumber>
    </recommendedName>
    <alternativeName>
        <fullName evidence="8">tRNA(Ile)-2-lysyl-cytidine synthase</fullName>
    </alternativeName>
    <alternativeName>
        <fullName evidence="8">tRNA(Ile)-lysidine synthetase</fullName>
    </alternativeName>
</protein>
<accession>A0A1H6BKR9</accession>
<keyword evidence="6 8" id="KW-0067">ATP-binding</keyword>
<dbReference type="HAMAP" id="MF_01161">
    <property type="entry name" value="tRNA_Ile_lys_synt"/>
    <property type="match status" value="1"/>
</dbReference>
<reference evidence="11" key="1">
    <citation type="submission" date="2016-10" db="EMBL/GenBank/DDBJ databases">
        <authorList>
            <person name="Varghese N."/>
            <person name="Submissions S."/>
        </authorList>
    </citation>
    <scope>NUCLEOTIDE SEQUENCE [LARGE SCALE GENOMIC DNA]</scope>
    <source>
        <strain evidence="11">CGMCC 1.7062</strain>
    </source>
</reference>
<keyword evidence="5 8" id="KW-0547">Nucleotide-binding</keyword>
<gene>
    <name evidence="8" type="primary">tilS</name>
    <name evidence="10" type="ORF">SAMN04488244_12334</name>
</gene>
<comment type="catalytic activity">
    <reaction evidence="7 8">
        <text>cytidine(34) in tRNA(Ile2) + L-lysine + ATP = lysidine(34) in tRNA(Ile2) + AMP + diphosphate + H(+)</text>
        <dbReference type="Rhea" id="RHEA:43744"/>
        <dbReference type="Rhea" id="RHEA-COMP:10625"/>
        <dbReference type="Rhea" id="RHEA-COMP:10670"/>
        <dbReference type="ChEBI" id="CHEBI:15378"/>
        <dbReference type="ChEBI" id="CHEBI:30616"/>
        <dbReference type="ChEBI" id="CHEBI:32551"/>
        <dbReference type="ChEBI" id="CHEBI:33019"/>
        <dbReference type="ChEBI" id="CHEBI:82748"/>
        <dbReference type="ChEBI" id="CHEBI:83665"/>
        <dbReference type="ChEBI" id="CHEBI:456215"/>
        <dbReference type="EC" id="6.3.4.19"/>
    </reaction>
</comment>
<dbReference type="Pfam" id="PF09179">
    <property type="entry name" value="TilS"/>
    <property type="match status" value="1"/>
</dbReference>
<dbReference type="SUPFAM" id="SSF56037">
    <property type="entry name" value="PheT/TilS domain"/>
    <property type="match status" value="1"/>
</dbReference>
<dbReference type="GO" id="GO:0032267">
    <property type="term" value="F:tRNA(Ile)-lysidine synthase activity"/>
    <property type="evidence" value="ECO:0007669"/>
    <property type="project" value="UniProtKB-EC"/>
</dbReference>
<evidence type="ECO:0000256" key="2">
    <source>
        <dbReference type="ARBA" id="ARBA00022490"/>
    </source>
</evidence>
<evidence type="ECO:0000256" key="6">
    <source>
        <dbReference type="ARBA" id="ARBA00022840"/>
    </source>
</evidence>
<dbReference type="RefSeq" id="WP_103881842.1">
    <property type="nucleotide sequence ID" value="NZ_FNVG01000023.1"/>
</dbReference>
<dbReference type="NCBIfam" id="TIGR02433">
    <property type="entry name" value="lysidine_TilS_C"/>
    <property type="match status" value="1"/>
</dbReference>
<comment type="similarity">
    <text evidence="8">Belongs to the tRNA(Ile)-lysidine synthase family.</text>
</comment>
<dbReference type="CDD" id="cd01992">
    <property type="entry name" value="TilS_N"/>
    <property type="match status" value="1"/>
</dbReference>
<dbReference type="InterPro" id="IPR011063">
    <property type="entry name" value="TilS/TtcA_N"/>
</dbReference>
<evidence type="ECO:0000256" key="8">
    <source>
        <dbReference type="HAMAP-Rule" id="MF_01161"/>
    </source>
</evidence>
<keyword evidence="3 8" id="KW-0436">Ligase</keyword>
<keyword evidence="11" id="KW-1185">Reference proteome</keyword>
<evidence type="ECO:0000256" key="1">
    <source>
        <dbReference type="ARBA" id="ARBA00004496"/>
    </source>
</evidence>
<keyword evidence="4 8" id="KW-0819">tRNA processing</keyword>
<comment type="domain">
    <text evidence="8">The N-terminal region contains the highly conserved SGGXDS motif, predicted to be a P-loop motif involved in ATP binding.</text>
</comment>
<name>A0A1H6BKR9_9VIBR</name>
<dbReference type="GO" id="GO:0005524">
    <property type="term" value="F:ATP binding"/>
    <property type="evidence" value="ECO:0007669"/>
    <property type="project" value="UniProtKB-UniRule"/>
</dbReference>
<dbReference type="OrthoDB" id="9807403at2"/>
<dbReference type="SMART" id="SM00977">
    <property type="entry name" value="TilS_C"/>
    <property type="match status" value="1"/>
</dbReference>
<dbReference type="Gene3D" id="1.20.59.20">
    <property type="match status" value="1"/>
</dbReference>
<sequence length="438" mass="49686">MALYQRFAHAIDRHLPQGGRIVVGFSGGVDSRVLLRLTSQYCQQNTTAKGLAVHVHHGLSTNADLWLTQCADWADQEGVAFAAERVCLDTSDGDSIEQLARRARYQALSKHLLPTDILVTGQHLDDQTETFLLALKRGSGPKGLSSMAESMVLGAGKLVRPLLNVTRDEIEQFAVSEQLSWVEDESNQDTRFDRNFLRQTILPEINQRWPGFATSVSRSARLCAKQEQLLEELLLPELENSLDEFSGLCIDTLRRCSSLKREQLLRFWIAKHAETMPSEVQLTQLWREVAMARRDANPEVKLSGGSVRRFQDRLYWVRESLEVVNWHKSWTCRQPLILPDDLGRLIVKPANVSSELTLDYAKLTKGVDVVFNPQGLTAHPQGRIGSRKLKKLYQEYKVPSWERRRIPVILHQGMVVAVGNLFVDKAFYGSDCELVWDK</sequence>
<keyword evidence="2 8" id="KW-0963">Cytoplasm</keyword>
<evidence type="ECO:0000259" key="9">
    <source>
        <dbReference type="SMART" id="SM00977"/>
    </source>
</evidence>
<dbReference type="InterPro" id="IPR014729">
    <property type="entry name" value="Rossmann-like_a/b/a_fold"/>
</dbReference>
<dbReference type="PANTHER" id="PTHR43033">
    <property type="entry name" value="TRNA(ILE)-LYSIDINE SYNTHASE-RELATED"/>
    <property type="match status" value="1"/>
</dbReference>
<dbReference type="Gene3D" id="3.40.50.620">
    <property type="entry name" value="HUPs"/>
    <property type="match status" value="1"/>
</dbReference>
<organism evidence="10 11">
    <name type="scientific">Vibrio hangzhouensis</name>
    <dbReference type="NCBI Taxonomy" id="462991"/>
    <lineage>
        <taxon>Bacteria</taxon>
        <taxon>Pseudomonadati</taxon>
        <taxon>Pseudomonadota</taxon>
        <taxon>Gammaproteobacteria</taxon>
        <taxon>Vibrionales</taxon>
        <taxon>Vibrionaceae</taxon>
        <taxon>Vibrio</taxon>
    </lineage>
</organism>
<dbReference type="PANTHER" id="PTHR43033:SF1">
    <property type="entry name" value="TRNA(ILE)-LYSIDINE SYNTHASE-RELATED"/>
    <property type="match status" value="1"/>
</dbReference>
<evidence type="ECO:0000256" key="4">
    <source>
        <dbReference type="ARBA" id="ARBA00022694"/>
    </source>
</evidence>
<evidence type="ECO:0000313" key="11">
    <source>
        <dbReference type="Proteomes" id="UP000236721"/>
    </source>
</evidence>
<dbReference type="InterPro" id="IPR012795">
    <property type="entry name" value="tRNA_Ile_lys_synt_N"/>
</dbReference>
<dbReference type="Pfam" id="PF01171">
    <property type="entry name" value="ATP_bind_3"/>
    <property type="match status" value="1"/>
</dbReference>
<dbReference type="SUPFAM" id="SSF82829">
    <property type="entry name" value="MesJ substrate recognition domain-like"/>
    <property type="match status" value="1"/>
</dbReference>
<dbReference type="AlphaFoldDB" id="A0A1H6BKR9"/>
<evidence type="ECO:0000313" key="10">
    <source>
        <dbReference type="EMBL" id="SEG61321.1"/>
    </source>
</evidence>
<dbReference type="GO" id="GO:0005737">
    <property type="term" value="C:cytoplasm"/>
    <property type="evidence" value="ECO:0007669"/>
    <property type="project" value="UniProtKB-SubCell"/>
</dbReference>
<dbReference type="EC" id="6.3.4.19" evidence="8"/>
<dbReference type="InterPro" id="IPR015262">
    <property type="entry name" value="tRNA_Ile_lys_synt_subst-bd"/>
</dbReference>
<dbReference type="Pfam" id="PF11734">
    <property type="entry name" value="TilS_C"/>
    <property type="match status" value="1"/>
</dbReference>
<proteinExistence type="inferred from homology"/>
<dbReference type="Proteomes" id="UP000236721">
    <property type="component" value="Unassembled WGS sequence"/>
</dbReference>
<dbReference type="GO" id="GO:0006400">
    <property type="term" value="P:tRNA modification"/>
    <property type="evidence" value="ECO:0007669"/>
    <property type="project" value="UniProtKB-UniRule"/>
</dbReference>
<evidence type="ECO:0000256" key="5">
    <source>
        <dbReference type="ARBA" id="ARBA00022741"/>
    </source>
</evidence>
<evidence type="ECO:0000256" key="3">
    <source>
        <dbReference type="ARBA" id="ARBA00022598"/>
    </source>
</evidence>
<dbReference type="InterPro" id="IPR012796">
    <property type="entry name" value="Lysidine-tRNA-synth_C"/>
</dbReference>
<dbReference type="NCBIfam" id="TIGR02432">
    <property type="entry name" value="lysidine_TilS_N"/>
    <property type="match status" value="1"/>
</dbReference>
<feature type="domain" description="Lysidine-tRNA(Ile) synthetase C-terminal" evidence="9">
    <location>
        <begin position="367"/>
        <end position="436"/>
    </location>
</feature>
<evidence type="ECO:0000256" key="7">
    <source>
        <dbReference type="ARBA" id="ARBA00048539"/>
    </source>
</evidence>
<dbReference type="InterPro" id="IPR012094">
    <property type="entry name" value="tRNA_Ile_lys_synt"/>
</dbReference>